<dbReference type="HAMAP" id="MF_00187">
    <property type="entry name" value="FdhD"/>
    <property type="match status" value="1"/>
</dbReference>
<evidence type="ECO:0000256" key="3">
    <source>
        <dbReference type="HAMAP-Rule" id="MF_00187"/>
    </source>
</evidence>
<dbReference type="InterPro" id="IPR016193">
    <property type="entry name" value="Cytidine_deaminase-like"/>
</dbReference>
<dbReference type="AlphaFoldDB" id="A0A6V8N1G6"/>
<dbReference type="InterPro" id="IPR003786">
    <property type="entry name" value="FdhD"/>
</dbReference>
<feature type="active site" description="Cysteine persulfide intermediate" evidence="3">
    <location>
        <position position="100"/>
    </location>
</feature>
<organism evidence="4 5">
    <name type="scientific">Geomonas paludis</name>
    <dbReference type="NCBI Taxonomy" id="2740185"/>
    <lineage>
        <taxon>Bacteria</taxon>
        <taxon>Pseudomonadati</taxon>
        <taxon>Thermodesulfobacteriota</taxon>
        <taxon>Desulfuromonadia</taxon>
        <taxon>Geobacterales</taxon>
        <taxon>Geobacteraceae</taxon>
        <taxon>Geomonas</taxon>
    </lineage>
</organism>
<keyword evidence="2 3" id="KW-0501">Molybdenum cofactor biosynthesis</keyword>
<comment type="caution">
    <text evidence="4">The sequence shown here is derived from an EMBL/GenBank/DDBJ whole genome shotgun (WGS) entry which is preliminary data.</text>
</comment>
<reference evidence="5" key="1">
    <citation type="submission" date="2020-06" db="EMBL/GenBank/DDBJ databases">
        <title>Draft genomic sequecing of Geomonas sp. Red736.</title>
        <authorList>
            <person name="Itoh H."/>
            <person name="Xu Z.X."/>
            <person name="Ushijima N."/>
            <person name="Masuda Y."/>
            <person name="Shiratori Y."/>
            <person name="Senoo K."/>
        </authorList>
    </citation>
    <scope>NUCLEOTIDE SEQUENCE [LARGE SCALE GENOMIC DNA]</scope>
    <source>
        <strain evidence="5">Red736</strain>
    </source>
</reference>
<keyword evidence="1 3" id="KW-0963">Cytoplasm</keyword>
<dbReference type="NCBIfam" id="TIGR00129">
    <property type="entry name" value="fdhD_narQ"/>
    <property type="match status" value="1"/>
</dbReference>
<gene>
    <name evidence="3" type="primary">fdhD</name>
    <name evidence="4" type="ORF">GMPD_31080</name>
</gene>
<dbReference type="PIRSF" id="PIRSF015626">
    <property type="entry name" value="FdhD"/>
    <property type="match status" value="1"/>
</dbReference>
<dbReference type="Proteomes" id="UP000568888">
    <property type="component" value="Unassembled WGS sequence"/>
</dbReference>
<dbReference type="GO" id="GO:0016783">
    <property type="term" value="F:sulfurtransferase activity"/>
    <property type="evidence" value="ECO:0007669"/>
    <property type="project" value="InterPro"/>
</dbReference>
<comment type="function">
    <text evidence="3">Required for formate dehydrogenase (FDH) activity. Acts as a sulfur carrier protein that transfers sulfur from IscS to the molybdenum cofactor prior to its insertion into FDH.</text>
</comment>
<dbReference type="EMBL" id="BLXY01000007">
    <property type="protein sequence ID" value="GFO65189.1"/>
    <property type="molecule type" value="Genomic_DNA"/>
</dbReference>
<comment type="caution">
    <text evidence="3">Lacks conserved residue(s) required for the propagation of feature annotation.</text>
</comment>
<name>A0A6V8N1G6_9BACT</name>
<dbReference type="PANTHER" id="PTHR30592">
    <property type="entry name" value="FORMATE DEHYDROGENASE"/>
    <property type="match status" value="1"/>
</dbReference>
<dbReference type="GO" id="GO:0005737">
    <property type="term" value="C:cytoplasm"/>
    <property type="evidence" value="ECO:0007669"/>
    <property type="project" value="UniProtKB-SubCell"/>
</dbReference>
<sequence length="256" mass="27209">MGQCMTNVTTYNDGKVLRGEIDVVREFPLVLRVNDRELVTLIASPHDLRFLVAGFLRLQGFVSQVDDFLVLSVCNDYGIANVRIKGEIPAELKPVLTSGCGTGVTFSLPEAAGVKEGEARGQVPVAAVFELMKQLALHSTSYKSHGGVHSAAVGAPDGTLVLHAEDLGRHNTIDRLAGEALLKGIPLAGTILATSGRVSAEMAAKAALLGIAVIVSRTSPTDMAIRICDQAGITLVGYLRGTRFTAYTHPQYILFP</sequence>
<evidence type="ECO:0000256" key="2">
    <source>
        <dbReference type="ARBA" id="ARBA00023150"/>
    </source>
</evidence>
<proteinExistence type="inferred from homology"/>
<dbReference type="GO" id="GO:0006777">
    <property type="term" value="P:Mo-molybdopterin cofactor biosynthetic process"/>
    <property type="evidence" value="ECO:0007669"/>
    <property type="project" value="UniProtKB-UniRule"/>
</dbReference>
<dbReference type="Pfam" id="PF02634">
    <property type="entry name" value="FdhD-NarQ"/>
    <property type="match status" value="1"/>
</dbReference>
<evidence type="ECO:0000313" key="4">
    <source>
        <dbReference type="EMBL" id="GFO65189.1"/>
    </source>
</evidence>
<evidence type="ECO:0000256" key="1">
    <source>
        <dbReference type="ARBA" id="ARBA00022490"/>
    </source>
</evidence>
<dbReference type="SUPFAM" id="SSF53927">
    <property type="entry name" value="Cytidine deaminase-like"/>
    <property type="match status" value="1"/>
</dbReference>
<dbReference type="PANTHER" id="PTHR30592:SF1">
    <property type="entry name" value="SULFUR CARRIER PROTEIN FDHD"/>
    <property type="match status" value="1"/>
</dbReference>
<accession>A0A6V8N1G6</accession>
<dbReference type="Gene3D" id="3.40.140.10">
    <property type="entry name" value="Cytidine Deaminase, domain 2"/>
    <property type="match status" value="1"/>
</dbReference>
<comment type="subcellular location">
    <subcellularLocation>
        <location evidence="3">Cytoplasm</location>
    </subcellularLocation>
</comment>
<dbReference type="Gene3D" id="3.10.20.10">
    <property type="match status" value="1"/>
</dbReference>
<evidence type="ECO:0000313" key="5">
    <source>
        <dbReference type="Proteomes" id="UP000568888"/>
    </source>
</evidence>
<dbReference type="GO" id="GO:0097163">
    <property type="term" value="F:sulfur carrier activity"/>
    <property type="evidence" value="ECO:0007669"/>
    <property type="project" value="UniProtKB-UniRule"/>
</dbReference>
<protein>
    <recommendedName>
        <fullName evidence="3">Sulfur carrier protein FdhD</fullName>
    </recommendedName>
</protein>
<comment type="similarity">
    <text evidence="3">Belongs to the FdhD family.</text>
</comment>